<feature type="region of interest" description="Disordered" evidence="1">
    <location>
        <begin position="344"/>
        <end position="399"/>
    </location>
</feature>
<protein>
    <recommendedName>
        <fullName evidence="4">ASST-domain-containing protein</fullName>
    </recommendedName>
</protein>
<dbReference type="PANTHER" id="PTHR35340:SF8">
    <property type="entry name" value="ASST-DOMAIN-CONTAINING PROTEIN"/>
    <property type="match status" value="1"/>
</dbReference>
<comment type="caution">
    <text evidence="2">The sequence shown here is derived from an EMBL/GenBank/DDBJ whole genome shotgun (WGS) entry which is preliminary data.</text>
</comment>
<dbReference type="OrthoDB" id="5427350at2759"/>
<feature type="compositionally biased region" description="Low complexity" evidence="1">
    <location>
        <begin position="365"/>
        <end position="381"/>
    </location>
</feature>
<organism evidence="2 3">
    <name type="scientific">Heterodermia speciosa</name>
    <dbReference type="NCBI Taxonomy" id="116794"/>
    <lineage>
        <taxon>Eukaryota</taxon>
        <taxon>Fungi</taxon>
        <taxon>Dikarya</taxon>
        <taxon>Ascomycota</taxon>
        <taxon>Pezizomycotina</taxon>
        <taxon>Lecanoromycetes</taxon>
        <taxon>OSLEUM clade</taxon>
        <taxon>Lecanoromycetidae</taxon>
        <taxon>Caliciales</taxon>
        <taxon>Physciaceae</taxon>
        <taxon>Heterodermia</taxon>
    </lineage>
</organism>
<dbReference type="PANTHER" id="PTHR35340">
    <property type="entry name" value="PQQ ENZYME REPEAT PROTEIN-RELATED"/>
    <property type="match status" value="1"/>
</dbReference>
<keyword evidence="3" id="KW-1185">Reference proteome</keyword>
<evidence type="ECO:0000313" key="3">
    <source>
        <dbReference type="Proteomes" id="UP000664521"/>
    </source>
</evidence>
<name>A0A8H3F2D5_9LECA</name>
<dbReference type="InterPro" id="IPR053143">
    <property type="entry name" value="Arylsulfate_ST"/>
</dbReference>
<dbReference type="Pfam" id="PF14269">
    <property type="entry name" value="Arylsulfotran_2"/>
    <property type="match status" value="1"/>
</dbReference>
<gene>
    <name evidence="2" type="ORF">HETSPECPRED_001989</name>
</gene>
<dbReference type="InterPro" id="IPR039535">
    <property type="entry name" value="ASST-like"/>
</dbReference>
<sequence length="399" mass="43840">MHEFNILRDGNSALTITRQTKYYSSPTGVGKNYTGWVVYNHFREVDISSNEVKFHWSTEDHIPLSESLEEPPDGWGAPHISWDYVHMNSVDKDADGNYLVSGRDTHTIYKVSGSDGSIIWRLGGKMSNFHLNGFNFSSQHDARFVDGNRTRTVISIFNNAGNRLHNSTAAYSSALLVALDTSPSAMVATVLNQWYRPDHGLTYIRGNAQILPNHNAFVCWSDDAYLSEFTSDGQCILEARLTARGFASYRAYKFNFTGLPDSKPALKAFAFGIPCGSTTTVAYVSWNGATEVAYWNFWSSTEPSTGFSFIGNASRAGFETTYVSAGYRPWIFAEAVDVDGRSLGNSSAEKAGISPPWNSADCEVGPSSMPHGSPSSPKKPGLFGDLRDLAARPAQQPID</sequence>
<dbReference type="SUPFAM" id="SSF101898">
    <property type="entry name" value="NHL repeat"/>
    <property type="match status" value="1"/>
</dbReference>
<proteinExistence type="predicted"/>
<dbReference type="EMBL" id="CAJPDS010000014">
    <property type="protein sequence ID" value="CAF9914473.1"/>
    <property type="molecule type" value="Genomic_DNA"/>
</dbReference>
<dbReference type="Proteomes" id="UP000664521">
    <property type="component" value="Unassembled WGS sequence"/>
</dbReference>
<evidence type="ECO:0000313" key="2">
    <source>
        <dbReference type="EMBL" id="CAF9914473.1"/>
    </source>
</evidence>
<dbReference type="AlphaFoldDB" id="A0A8H3F2D5"/>
<accession>A0A8H3F2D5</accession>
<reference evidence="2" key="1">
    <citation type="submission" date="2021-03" db="EMBL/GenBank/DDBJ databases">
        <authorList>
            <person name="Tagirdzhanova G."/>
        </authorList>
    </citation>
    <scope>NUCLEOTIDE SEQUENCE</scope>
</reference>
<evidence type="ECO:0008006" key="4">
    <source>
        <dbReference type="Google" id="ProtNLM"/>
    </source>
</evidence>
<evidence type="ECO:0000256" key="1">
    <source>
        <dbReference type="SAM" id="MobiDB-lite"/>
    </source>
</evidence>